<dbReference type="GO" id="GO:0005000">
    <property type="term" value="F:vasopressin receptor activity"/>
    <property type="evidence" value="ECO:0007669"/>
    <property type="project" value="InterPro"/>
</dbReference>
<evidence type="ECO:0000256" key="12">
    <source>
        <dbReference type="ARBA" id="ARBA00023136"/>
    </source>
</evidence>
<keyword evidence="15 23" id="KW-0325">Glycoprotein</keyword>
<evidence type="ECO:0000256" key="13">
    <source>
        <dbReference type="ARBA" id="ARBA00023139"/>
    </source>
</evidence>
<dbReference type="CDD" id="cd15388">
    <property type="entry name" value="7tmA_V2R"/>
    <property type="match status" value="1"/>
</dbReference>
<dbReference type="InterPro" id="IPR001817">
    <property type="entry name" value="Vasoprsn_rcpt"/>
</dbReference>
<dbReference type="GO" id="GO:0000139">
    <property type="term" value="C:Golgi membrane"/>
    <property type="evidence" value="ECO:0007669"/>
    <property type="project" value="UniProtKB-SubCell"/>
</dbReference>
<gene>
    <name evidence="25" type="ORF">PECUL_23A051675</name>
</gene>
<feature type="transmembrane region" description="Helical" evidence="23">
    <location>
        <begin position="147"/>
        <end position="170"/>
    </location>
</feature>
<dbReference type="Gene3D" id="1.20.1070.10">
    <property type="entry name" value="Rhodopsin 7-helix transmembrane proteins"/>
    <property type="match status" value="1"/>
</dbReference>
<dbReference type="Proteomes" id="UP001295444">
    <property type="component" value="Chromosome 09"/>
</dbReference>
<evidence type="ECO:0000256" key="1">
    <source>
        <dbReference type="ARBA" id="ARBA00004202"/>
    </source>
</evidence>
<dbReference type="Pfam" id="PF00001">
    <property type="entry name" value="7tm_1"/>
    <property type="match status" value="1"/>
</dbReference>
<reference evidence="25" key="1">
    <citation type="submission" date="2022-03" db="EMBL/GenBank/DDBJ databases">
        <authorList>
            <person name="Alioto T."/>
            <person name="Alioto T."/>
            <person name="Gomez Garrido J."/>
        </authorList>
    </citation>
    <scope>NUCLEOTIDE SEQUENCE</scope>
</reference>
<evidence type="ECO:0000256" key="23">
    <source>
        <dbReference type="RuleBase" id="RU046427"/>
    </source>
</evidence>
<comment type="similarity">
    <text evidence="23">Belongs to the G-protein coupled receptor 1 family. Vasopressin/oxytocin receptor subfamily.</text>
</comment>
<keyword evidence="7" id="KW-1003">Cell membrane</keyword>
<evidence type="ECO:0000256" key="10">
    <source>
        <dbReference type="ARBA" id="ARBA00023034"/>
    </source>
</evidence>
<keyword evidence="17" id="KW-0449">Lipoprotein</keyword>
<evidence type="ECO:0000256" key="6">
    <source>
        <dbReference type="ARBA" id="ARBA00014011"/>
    </source>
</evidence>
<dbReference type="EMBL" id="OW240920">
    <property type="protein sequence ID" value="CAH2316372.1"/>
    <property type="molecule type" value="Genomic_DNA"/>
</dbReference>
<dbReference type="GO" id="GO:0001992">
    <property type="term" value="P:regulation of systemic arterial blood pressure by vasopressin"/>
    <property type="evidence" value="ECO:0007669"/>
    <property type="project" value="TreeGrafter"/>
</dbReference>
<dbReference type="InterPro" id="IPR001612">
    <property type="entry name" value="Caveolin"/>
</dbReference>
<evidence type="ECO:0000259" key="24">
    <source>
        <dbReference type="PROSITE" id="PS50262"/>
    </source>
</evidence>
<evidence type="ECO:0000256" key="4">
    <source>
        <dbReference type="ARBA" id="ARBA00004651"/>
    </source>
</evidence>
<dbReference type="GO" id="GO:0032870">
    <property type="term" value="P:cellular response to hormone stimulus"/>
    <property type="evidence" value="ECO:0007669"/>
    <property type="project" value="TreeGrafter"/>
</dbReference>
<keyword evidence="13" id="KW-0564">Palmitate</keyword>
<dbReference type="InterPro" id="IPR017452">
    <property type="entry name" value="GPCR_Rhodpsn_7TM"/>
</dbReference>
<dbReference type="PRINTS" id="PR00898">
    <property type="entry name" value="VASOPRSNV2R"/>
</dbReference>
<protein>
    <recommendedName>
        <fullName evidence="6">Vasopressin V2 receptor</fullName>
    </recommendedName>
    <alternativeName>
        <fullName evidence="18">AVPR V2</fullName>
    </alternativeName>
    <alternativeName>
        <fullName evidence="20">Antidiuretic hormone receptor</fullName>
    </alternativeName>
    <alternativeName>
        <fullName evidence="19">Renal-type arginine vasopressin receptor</fullName>
    </alternativeName>
</protein>
<evidence type="ECO:0000256" key="14">
    <source>
        <dbReference type="ARBA" id="ARBA00023170"/>
    </source>
</evidence>
<evidence type="ECO:0000256" key="9">
    <source>
        <dbReference type="ARBA" id="ARBA00022989"/>
    </source>
</evidence>
<dbReference type="PANTHER" id="PTHR24241:SF20">
    <property type="entry name" value="VASOPRESSIN V2 RECEPTOR"/>
    <property type="match status" value="1"/>
</dbReference>
<dbReference type="PRINTS" id="PR00896">
    <property type="entry name" value="VASOPRESSINR"/>
</dbReference>
<evidence type="ECO:0000256" key="2">
    <source>
        <dbReference type="ARBA" id="ARBA00004395"/>
    </source>
</evidence>
<keyword evidence="12 23" id="KW-0472">Membrane</keyword>
<dbReference type="PANTHER" id="PTHR24241">
    <property type="entry name" value="NEUROPEPTIDE RECEPTOR-RELATED G-PROTEIN COUPLED RECEPTOR"/>
    <property type="match status" value="1"/>
</dbReference>
<proteinExistence type="inferred from homology"/>
<dbReference type="PRINTS" id="PR00237">
    <property type="entry name" value="GPCRRHODOPSN"/>
</dbReference>
<dbReference type="InterPro" id="IPR000276">
    <property type="entry name" value="GPCR_Rhodpsn"/>
</dbReference>
<name>A0AAD1WP26_PELCU</name>
<keyword evidence="14 23" id="KW-0675">Receptor</keyword>
<feature type="domain" description="G-protein coupled receptors family 1 profile" evidence="24">
    <location>
        <begin position="48"/>
        <end position="319"/>
    </location>
</feature>
<keyword evidence="16 23" id="KW-0807">Transducer</keyword>
<evidence type="ECO:0000313" key="26">
    <source>
        <dbReference type="Proteomes" id="UP001295444"/>
    </source>
</evidence>
<comment type="subcellular location">
    <subcellularLocation>
        <location evidence="4 23">Cell membrane</location>
        <topology evidence="4 23">Multi-pass membrane protein</topology>
    </subcellularLocation>
    <subcellularLocation>
        <location evidence="1">Cell membrane</location>
        <topology evidence="1">Peripheral membrane protein</topology>
    </subcellularLocation>
    <subcellularLocation>
        <location evidence="2">Golgi apparatus membrane</location>
        <topology evidence="2">Peripheral membrane protein</topology>
    </subcellularLocation>
    <subcellularLocation>
        <location evidence="3">Membrane</location>
        <location evidence="3">Caveola</location>
        <topology evidence="3">Peripheral membrane protein</topology>
    </subcellularLocation>
</comment>
<accession>A0AAD1WP26</accession>
<dbReference type="PROSITE" id="PS50262">
    <property type="entry name" value="G_PROTEIN_RECEP_F1_2"/>
    <property type="match status" value="1"/>
</dbReference>
<keyword evidence="8 23" id="KW-0812">Transmembrane</keyword>
<comment type="similarity">
    <text evidence="5">Belongs to the caveolin family.</text>
</comment>
<keyword evidence="10" id="KW-0333">Golgi apparatus</keyword>
<feature type="transmembrane region" description="Helical" evidence="23">
    <location>
        <begin position="194"/>
        <end position="218"/>
    </location>
</feature>
<comment type="subunit">
    <text evidence="22">Interacts with ARRDC4. Identified in a complex containing at least ARRDC4, V2R and HGS. Interacts with TMEM147.</text>
</comment>
<keyword evidence="9 23" id="KW-1133">Transmembrane helix</keyword>
<evidence type="ECO:0000256" key="5">
    <source>
        <dbReference type="ARBA" id="ARBA00010988"/>
    </source>
</evidence>
<evidence type="ECO:0000256" key="18">
    <source>
        <dbReference type="ARBA" id="ARBA00029706"/>
    </source>
</evidence>
<dbReference type="SUPFAM" id="SSF81321">
    <property type="entry name" value="Family A G protein-coupled receptor-like"/>
    <property type="match status" value="1"/>
</dbReference>
<dbReference type="GO" id="GO:0005901">
    <property type="term" value="C:caveola"/>
    <property type="evidence" value="ECO:0007669"/>
    <property type="project" value="UniProtKB-SubCell"/>
</dbReference>
<evidence type="ECO:0000256" key="20">
    <source>
        <dbReference type="ARBA" id="ARBA00032198"/>
    </source>
</evidence>
<feature type="transmembrane region" description="Helical" evidence="23">
    <location>
        <begin position="109"/>
        <end position="127"/>
    </location>
</feature>
<dbReference type="FunFam" id="1.20.1070.10:FF:000190">
    <property type="entry name" value="Vasopressin V2 receptor"/>
    <property type="match status" value="1"/>
</dbReference>
<dbReference type="Pfam" id="PF01146">
    <property type="entry name" value="Caveolin"/>
    <property type="match status" value="1"/>
</dbReference>
<evidence type="ECO:0000256" key="19">
    <source>
        <dbReference type="ARBA" id="ARBA00031479"/>
    </source>
</evidence>
<evidence type="ECO:0000256" key="3">
    <source>
        <dbReference type="ARBA" id="ARBA00004543"/>
    </source>
</evidence>
<evidence type="ECO:0000256" key="7">
    <source>
        <dbReference type="ARBA" id="ARBA00022475"/>
    </source>
</evidence>
<evidence type="ECO:0000256" key="8">
    <source>
        <dbReference type="ARBA" id="ARBA00022692"/>
    </source>
</evidence>
<evidence type="ECO:0000256" key="15">
    <source>
        <dbReference type="ARBA" id="ARBA00023180"/>
    </source>
</evidence>
<dbReference type="GO" id="GO:0070836">
    <property type="term" value="P:caveola assembly"/>
    <property type="evidence" value="ECO:0007669"/>
    <property type="project" value="InterPro"/>
</dbReference>
<dbReference type="GO" id="GO:0042277">
    <property type="term" value="F:peptide binding"/>
    <property type="evidence" value="ECO:0007669"/>
    <property type="project" value="TreeGrafter"/>
</dbReference>
<evidence type="ECO:0000256" key="11">
    <source>
        <dbReference type="ARBA" id="ARBA00023040"/>
    </source>
</evidence>
<feature type="transmembrane region" description="Helical" evidence="23">
    <location>
        <begin position="418"/>
        <end position="444"/>
    </location>
</feature>
<evidence type="ECO:0000256" key="16">
    <source>
        <dbReference type="ARBA" id="ARBA00023224"/>
    </source>
</evidence>
<evidence type="ECO:0000256" key="22">
    <source>
        <dbReference type="ARBA" id="ARBA00046856"/>
    </source>
</evidence>
<dbReference type="AlphaFoldDB" id="A0AAD1WP26"/>
<evidence type="ECO:0000256" key="17">
    <source>
        <dbReference type="ARBA" id="ARBA00023288"/>
    </source>
</evidence>
<keyword evidence="11 23" id="KW-0297">G-protein coupled receptor</keyword>
<comment type="caution">
    <text evidence="23">Lacks conserved residue(s) required for the propagation of feature annotation.</text>
</comment>
<dbReference type="GO" id="GO:0045907">
    <property type="term" value="P:positive regulation of vasoconstriction"/>
    <property type="evidence" value="ECO:0007669"/>
    <property type="project" value="TreeGrafter"/>
</dbReference>
<feature type="transmembrane region" description="Helical" evidence="23">
    <location>
        <begin position="299"/>
        <end position="322"/>
    </location>
</feature>
<evidence type="ECO:0000256" key="21">
    <source>
        <dbReference type="ARBA" id="ARBA00045632"/>
    </source>
</evidence>
<feature type="transmembrane region" description="Helical" evidence="23">
    <location>
        <begin position="35"/>
        <end position="57"/>
    </location>
</feature>
<sequence>MSVIAVTVNSSTTSYNSCNTTSGDVRNEYVVQWNIAILTIIFSFATFGNCLVLFTLLRRRKHNALMHTFMIHLCLADLVVSFFQVLPQLIWDIIDRFQGPDILCKGVRYLQVVGMFASSYMIVAMTFDRHQAICRPMMTFKKGSARWNVPVCLAWIASGILSIPQIFIFARTEVHTGVYDCWASFVEPWGLKAYVTWITLMVFILPAMFIATCQVLIFREIHHSLYMGTERSPGSRRKGKLIGGRNGMPPVADSGVTSAMSKTVRMTLVIVLIYIVCWAPFFIAQLWNVWNPESAANNAAIRILMILASLNSCTNPWIYTIFSSSVSKDVQSILCWGCRPRQRYNQSELDDTEFWSSVTESSVHHICLLLLLSKISPDVVDVDFSDVLAEPNSFHSFDKVWTWSDILFESSKLWCYRIISLLCAVPVSLISGILFALLGCLHIWCAMPCIHKYSRERTGTGARALSAYYMLATHPLPSPPLSSHGRHLGVEERFQFRINIL</sequence>
<feature type="transmembrane region" description="Helical" evidence="23">
    <location>
        <begin position="268"/>
        <end position="287"/>
    </location>
</feature>
<comment type="function">
    <text evidence="21">Receptor for arginine vasopressin. The activity of this receptor is mediated by G proteins which activate adenylate cyclase. Involved in renal water reabsorption.</text>
</comment>
<feature type="transmembrane region" description="Helical" evidence="23">
    <location>
        <begin position="69"/>
        <end position="89"/>
    </location>
</feature>
<organism evidence="25 26">
    <name type="scientific">Pelobates cultripes</name>
    <name type="common">Western spadefoot toad</name>
    <dbReference type="NCBI Taxonomy" id="61616"/>
    <lineage>
        <taxon>Eukaryota</taxon>
        <taxon>Metazoa</taxon>
        <taxon>Chordata</taxon>
        <taxon>Craniata</taxon>
        <taxon>Vertebrata</taxon>
        <taxon>Euteleostomi</taxon>
        <taxon>Amphibia</taxon>
        <taxon>Batrachia</taxon>
        <taxon>Anura</taxon>
        <taxon>Pelobatoidea</taxon>
        <taxon>Pelobatidae</taxon>
        <taxon>Pelobates</taxon>
    </lineage>
</organism>
<evidence type="ECO:0000313" key="25">
    <source>
        <dbReference type="EMBL" id="CAH2316372.1"/>
    </source>
</evidence>
<dbReference type="InterPro" id="IPR000161">
    <property type="entry name" value="Vprsn_rcpt_V2"/>
</dbReference>
<keyword evidence="26" id="KW-1185">Reference proteome</keyword>
<dbReference type="PROSITE" id="PS00237">
    <property type="entry name" value="G_PROTEIN_RECEP_F1_1"/>
    <property type="match status" value="1"/>
</dbReference>